<dbReference type="GO" id="GO:0042802">
    <property type="term" value="F:identical protein binding"/>
    <property type="evidence" value="ECO:0007669"/>
    <property type="project" value="TreeGrafter"/>
</dbReference>
<evidence type="ECO:0000259" key="1">
    <source>
        <dbReference type="Pfam" id="PF14501"/>
    </source>
</evidence>
<reference evidence="2 3" key="1">
    <citation type="journal article" date="2019" name="Appl. Environ. Microbiol.">
        <title>Clostridium scindens ATCC 35704: integration of nutritional requirements, the complete genome sequence, and global transcriptional responses to bile acids.</title>
        <authorList>
            <person name="Devendran S."/>
            <person name="Shrestha R."/>
            <person name="Alves J.M.P."/>
            <person name="Wolf P.G."/>
            <person name="Ly L."/>
            <person name="Hernandez A.G."/>
            <person name="Mendez-Garcia C."/>
            <person name="Inboden A."/>
            <person name="Wiley J."/>
            <person name="Paul O."/>
            <person name="Allen A."/>
            <person name="Springer E."/>
            <person name="Wright C.L."/>
            <person name="Fields C.J."/>
            <person name="Daniel S.L."/>
            <person name="Ridlon J.M."/>
        </authorList>
    </citation>
    <scope>NUCLEOTIDE SEQUENCE [LARGE SCALE GENOMIC DNA]</scope>
    <source>
        <strain evidence="2 3">ATCC 35704</strain>
    </source>
</reference>
<organism evidence="2 3">
    <name type="scientific">Clostridium scindens (strain ATCC 35704 / DSM 5676 / VPI 13733 / 19)</name>
    <dbReference type="NCBI Taxonomy" id="411468"/>
    <lineage>
        <taxon>Bacteria</taxon>
        <taxon>Bacillati</taxon>
        <taxon>Bacillota</taxon>
        <taxon>Clostridia</taxon>
        <taxon>Lachnospirales</taxon>
        <taxon>Lachnospiraceae</taxon>
    </lineage>
</organism>
<evidence type="ECO:0000313" key="3">
    <source>
        <dbReference type="Proteomes" id="UP000289664"/>
    </source>
</evidence>
<dbReference type="InterPro" id="IPR036890">
    <property type="entry name" value="HATPase_C_sf"/>
</dbReference>
<dbReference type="KEGG" id="csci:HDCHBGLK_01795"/>
<dbReference type="EMBL" id="CP036170">
    <property type="protein sequence ID" value="QBF74393.1"/>
    <property type="molecule type" value="Genomic_DNA"/>
</dbReference>
<dbReference type="OrthoDB" id="9156435at2"/>
<dbReference type="PANTHER" id="PTHR40448">
    <property type="entry name" value="TWO-COMPONENT SENSOR HISTIDINE KINASE"/>
    <property type="match status" value="1"/>
</dbReference>
<dbReference type="Gene3D" id="3.30.565.10">
    <property type="entry name" value="Histidine kinase-like ATPase, C-terminal domain"/>
    <property type="match status" value="1"/>
</dbReference>
<accession>B0NIK4</accession>
<feature type="domain" description="Sensor histidine kinase NatK-like C-terminal" evidence="1">
    <location>
        <begin position="334"/>
        <end position="432"/>
    </location>
</feature>
<dbReference type="STRING" id="411468.CLOSCI_03323"/>
<dbReference type="eggNOG" id="COG3290">
    <property type="taxonomic scope" value="Bacteria"/>
</dbReference>
<protein>
    <recommendedName>
        <fullName evidence="1">Sensor histidine kinase NatK-like C-terminal domain-containing protein</fullName>
    </recommendedName>
</protein>
<dbReference type="HOGENOM" id="CLU_020211_13_2_9"/>
<dbReference type="Proteomes" id="UP000289664">
    <property type="component" value="Chromosome"/>
</dbReference>
<keyword evidence="3" id="KW-1185">Reference proteome</keyword>
<name>B0NIK4_CLOS5</name>
<dbReference type="InterPro" id="IPR032834">
    <property type="entry name" value="NatK-like_C"/>
</dbReference>
<dbReference type="CDD" id="cd16935">
    <property type="entry name" value="HATPase_AgrC-ComD-like"/>
    <property type="match status" value="1"/>
</dbReference>
<dbReference type="Pfam" id="PF14501">
    <property type="entry name" value="HATPase_c_5"/>
    <property type="match status" value="1"/>
</dbReference>
<dbReference type="AlphaFoldDB" id="B0NIK4"/>
<dbReference type="RefSeq" id="WP_004608020.1">
    <property type="nucleotide sequence ID" value="NZ_CP036170.1"/>
</dbReference>
<evidence type="ECO:0000313" key="2">
    <source>
        <dbReference type="EMBL" id="QBF74393.1"/>
    </source>
</evidence>
<sequence length="436" mass="51526">MMKMIQMWIAFFEIWLCYQFLYATILEPKLLTKKNRLFVNLNIIIVGLLLSINREILFFSYSMMIFCALVICINLFFIVKKNPFLITNLVFLYFLGTSLLDLLFSFWGMIFLQTEFEEAVYWYANSYWKIGILLCTRSITGIIVFSLGKSRDREIDIREFQNIILSANLVLFVVMRGYQFVLVNMSNGILQMRGDITSFSLLIIIVIVIFVSRAFVKSKMLQKQNEMLKMREKLKEQSYQELLCVLEQNRQLIHDIKNHMIILQSQERTYDYEGIANYAKELEKVFLRTTEEIWTGNKVVDLILRQKKYLAEERNIEFFIETIFLPQWPFKDSELCSLFGNLLDNSIEACEKIKKGKRWIKVQVEKQNRLLFLDISNSIEEKILVRGGKLITNKKDKANHGYGLKGIERIVNKYEGEMSYQVKGNLFKIIITFFLK</sequence>
<dbReference type="PANTHER" id="PTHR40448:SF1">
    <property type="entry name" value="TWO-COMPONENT SENSOR HISTIDINE KINASE"/>
    <property type="match status" value="1"/>
</dbReference>
<proteinExistence type="predicted"/>
<dbReference type="SUPFAM" id="SSF55874">
    <property type="entry name" value="ATPase domain of HSP90 chaperone/DNA topoisomerase II/histidine kinase"/>
    <property type="match status" value="1"/>
</dbReference>
<dbReference type="GeneID" id="62696004"/>
<gene>
    <name evidence="2" type="ORF">HDCHBGLK_01795</name>
</gene>